<dbReference type="Gene3D" id="1.10.630.10">
    <property type="entry name" value="Cytochrome P450"/>
    <property type="match status" value="1"/>
</dbReference>
<dbReference type="PANTHER" id="PTHR24305:SF166">
    <property type="entry name" value="CYTOCHROME P450 12A4, MITOCHONDRIAL-RELATED"/>
    <property type="match status" value="1"/>
</dbReference>
<dbReference type="PANTHER" id="PTHR24305">
    <property type="entry name" value="CYTOCHROME P450"/>
    <property type="match status" value="1"/>
</dbReference>
<dbReference type="GO" id="GO:0004497">
    <property type="term" value="F:monooxygenase activity"/>
    <property type="evidence" value="ECO:0007669"/>
    <property type="project" value="InterPro"/>
</dbReference>
<keyword evidence="3" id="KW-1185">Reference proteome</keyword>
<dbReference type="InterPro" id="IPR001128">
    <property type="entry name" value="Cyt_P450"/>
</dbReference>
<dbReference type="SUPFAM" id="SSF48264">
    <property type="entry name" value="Cytochrome P450"/>
    <property type="match status" value="1"/>
</dbReference>
<dbReference type="Proteomes" id="UP001056384">
    <property type="component" value="Chromosome 8"/>
</dbReference>
<dbReference type="GO" id="GO:0020037">
    <property type="term" value="F:heme binding"/>
    <property type="evidence" value="ECO:0007669"/>
    <property type="project" value="InterPro"/>
</dbReference>
<accession>A0A9Q9AW34</accession>
<gene>
    <name evidence="2" type="ORF">Slin15195_G093080</name>
</gene>
<dbReference type="InterPro" id="IPR036396">
    <property type="entry name" value="Cyt_P450_sf"/>
</dbReference>
<sequence length="219" mass="24471">MLASLLGEGVVTAVGEEHQKQRKMLQKVFRLRNVKDQYGLVWRKTRELVGRLNEERKVEDGEGGEGKVEVIELVTRATLDIIGQAGFGLDFDCLANPDNELWNEYAAAFRGVGNGGQAGLVWSVLARFLPRKVVEFLPGKRSEEVGKAVKVVRRRIGEVIAAKKMAMKESDEKEEPRKDSLPVFVKALATSKCSSTSLWEIVHMIKGGLWVKLKPVDRQ</sequence>
<comment type="similarity">
    <text evidence="1">Belongs to the cytochrome P450 family.</text>
</comment>
<dbReference type="InterPro" id="IPR050121">
    <property type="entry name" value="Cytochrome_P450_monoxygenase"/>
</dbReference>
<dbReference type="OrthoDB" id="1470350at2759"/>
<evidence type="ECO:0000256" key="1">
    <source>
        <dbReference type="ARBA" id="ARBA00010617"/>
    </source>
</evidence>
<organism evidence="2 3">
    <name type="scientific">Septoria linicola</name>
    <dbReference type="NCBI Taxonomy" id="215465"/>
    <lineage>
        <taxon>Eukaryota</taxon>
        <taxon>Fungi</taxon>
        <taxon>Dikarya</taxon>
        <taxon>Ascomycota</taxon>
        <taxon>Pezizomycotina</taxon>
        <taxon>Dothideomycetes</taxon>
        <taxon>Dothideomycetidae</taxon>
        <taxon>Mycosphaerellales</taxon>
        <taxon>Mycosphaerellaceae</taxon>
        <taxon>Septoria</taxon>
    </lineage>
</organism>
<evidence type="ECO:0000313" key="2">
    <source>
        <dbReference type="EMBL" id="USW55989.1"/>
    </source>
</evidence>
<dbReference type="EMBL" id="CP099425">
    <property type="protein sequence ID" value="USW55989.1"/>
    <property type="molecule type" value="Genomic_DNA"/>
</dbReference>
<name>A0A9Q9AW34_9PEZI</name>
<dbReference type="GO" id="GO:0005506">
    <property type="term" value="F:iron ion binding"/>
    <property type="evidence" value="ECO:0007669"/>
    <property type="project" value="InterPro"/>
</dbReference>
<protein>
    <submittedName>
        <fullName evidence="2">Cytochrome P450</fullName>
    </submittedName>
</protein>
<dbReference type="Pfam" id="PF00067">
    <property type="entry name" value="p450"/>
    <property type="match status" value="1"/>
</dbReference>
<reference evidence="2" key="1">
    <citation type="submission" date="2022-06" db="EMBL/GenBank/DDBJ databases">
        <title>Complete genome sequences of two strains of the flax pathogen Septoria linicola.</title>
        <authorList>
            <person name="Lapalu N."/>
            <person name="Simon A."/>
            <person name="Demenou B."/>
            <person name="Paumier D."/>
            <person name="Guillot M.-P."/>
            <person name="Gout L."/>
            <person name="Valade R."/>
        </authorList>
    </citation>
    <scope>NUCLEOTIDE SEQUENCE</scope>
    <source>
        <strain evidence="2">SE15195</strain>
    </source>
</reference>
<dbReference type="GO" id="GO:0016705">
    <property type="term" value="F:oxidoreductase activity, acting on paired donors, with incorporation or reduction of molecular oxygen"/>
    <property type="evidence" value="ECO:0007669"/>
    <property type="project" value="InterPro"/>
</dbReference>
<dbReference type="AlphaFoldDB" id="A0A9Q9AW34"/>
<evidence type="ECO:0000313" key="3">
    <source>
        <dbReference type="Proteomes" id="UP001056384"/>
    </source>
</evidence>
<proteinExistence type="inferred from homology"/>